<dbReference type="PANTHER" id="PTHR21357:SF4">
    <property type="entry name" value="FAM172 FAMILY PROTEIN HOMOLOG CG10038"/>
    <property type="match status" value="1"/>
</dbReference>
<dbReference type="Proteomes" id="UP001239445">
    <property type="component" value="Unassembled WGS sequence"/>
</dbReference>
<keyword evidence="3" id="KW-1185">Reference proteome</keyword>
<evidence type="ECO:0000259" key="1">
    <source>
        <dbReference type="Pfam" id="PF22749"/>
    </source>
</evidence>
<comment type="caution">
    <text evidence="2">The sequence shown here is derived from an EMBL/GenBank/DDBJ whole genome shotgun (WGS) entry which is preliminary data.</text>
</comment>
<dbReference type="EMBL" id="MU839829">
    <property type="protein sequence ID" value="KAK1758731.1"/>
    <property type="molecule type" value="Genomic_DNA"/>
</dbReference>
<dbReference type="AlphaFoldDB" id="A0AAJ0BIA0"/>
<dbReference type="InterPro" id="IPR048263">
    <property type="entry name" value="Arb2"/>
</dbReference>
<sequence>MFRRRWSGLPADPDYPSDLKQLGYFINEDDQIRSIENPKARFNYYAKKNMRWNDRRAFAFDEAVSTIIYNRLCELDLTPLRLPLGAPLSSPHVRILSTPMLETASHVVVIIGSTSRPLGVLSQYALNNFGIDYGSLVPLVRTLLVPAASSDSDSLSKPGVVLANPGELWWWPEGKRSLTQTDRHRIPRASAVHESREHDELLNTVPGNRTEAEHVRYVFEEVVAPEVGGRKKVHVIALGDAVGLVEAYLDDDKVWEQGGGKLGGLLSSLVILGGYFDASGIKSEYLRRFLKERARAYITSQRPLDTLLAGPRGNPALTTYHGFGCPVYSAGDQCPMEEMMALEAMPAYVKWIEKVARDGDSYLNEEWEVVGQDKTSPAEYARLQERFEEDLKSREELGSWGGSS</sequence>
<evidence type="ECO:0000313" key="3">
    <source>
        <dbReference type="Proteomes" id="UP001239445"/>
    </source>
</evidence>
<proteinExistence type="predicted"/>
<dbReference type="Pfam" id="PF22749">
    <property type="entry name" value="Arb2"/>
    <property type="match status" value="1"/>
</dbReference>
<evidence type="ECO:0000313" key="2">
    <source>
        <dbReference type="EMBL" id="KAK1758731.1"/>
    </source>
</evidence>
<name>A0AAJ0BIA0_9PEZI</name>
<accession>A0AAJ0BIA0</accession>
<dbReference type="PANTHER" id="PTHR21357">
    <property type="entry name" value="FAM172 FAMILY PROTEIN HOMOLOG CG10038"/>
    <property type="match status" value="1"/>
</dbReference>
<dbReference type="InterPro" id="IPR053858">
    <property type="entry name" value="Arb2_dom"/>
</dbReference>
<dbReference type="GO" id="GO:0031048">
    <property type="term" value="P:regulatory ncRNA-mediated heterochromatin formation"/>
    <property type="evidence" value="ECO:0007669"/>
    <property type="project" value="TreeGrafter"/>
</dbReference>
<gene>
    <name evidence="2" type="ORF">QBC47DRAFT_294533</name>
</gene>
<dbReference type="GO" id="GO:0035197">
    <property type="term" value="F:siRNA binding"/>
    <property type="evidence" value="ECO:0007669"/>
    <property type="project" value="TreeGrafter"/>
</dbReference>
<reference evidence="2" key="1">
    <citation type="submission" date="2023-06" db="EMBL/GenBank/DDBJ databases">
        <title>Genome-scale phylogeny and comparative genomics of the fungal order Sordariales.</title>
        <authorList>
            <consortium name="Lawrence Berkeley National Laboratory"/>
            <person name="Hensen N."/>
            <person name="Bonometti L."/>
            <person name="Westerberg I."/>
            <person name="Brannstrom I.O."/>
            <person name="Guillou S."/>
            <person name="Cros-Aarteil S."/>
            <person name="Calhoun S."/>
            <person name="Haridas S."/>
            <person name="Kuo A."/>
            <person name="Mondo S."/>
            <person name="Pangilinan J."/>
            <person name="Riley R."/>
            <person name="Labutti K."/>
            <person name="Andreopoulos B."/>
            <person name="Lipzen A."/>
            <person name="Chen C."/>
            <person name="Yanf M."/>
            <person name="Daum C."/>
            <person name="Ng V."/>
            <person name="Clum A."/>
            <person name="Steindorff A."/>
            <person name="Ohm R."/>
            <person name="Martin F."/>
            <person name="Silar P."/>
            <person name="Natvig D."/>
            <person name="Lalanne C."/>
            <person name="Gautier V."/>
            <person name="Ament-Velasquez S.L."/>
            <person name="Kruys A."/>
            <person name="Hutchinson M.I."/>
            <person name="Powell A.J."/>
            <person name="Barry K."/>
            <person name="Miller A.N."/>
            <person name="Grigoriev I.V."/>
            <person name="Debuchy R."/>
            <person name="Gladieux P."/>
            <person name="Thoren M.H."/>
            <person name="Johannesson H."/>
        </authorList>
    </citation>
    <scope>NUCLEOTIDE SEQUENCE</scope>
    <source>
        <strain evidence="2">PSN4</strain>
    </source>
</reference>
<feature type="domain" description="Arb2" evidence="1">
    <location>
        <begin position="15"/>
        <end position="304"/>
    </location>
</feature>
<protein>
    <recommendedName>
        <fullName evidence="1">Arb2 domain-containing protein</fullName>
    </recommendedName>
</protein>
<dbReference type="GO" id="GO:0005634">
    <property type="term" value="C:nucleus"/>
    <property type="evidence" value="ECO:0007669"/>
    <property type="project" value="TreeGrafter"/>
</dbReference>
<organism evidence="2 3">
    <name type="scientific">Echria macrotheca</name>
    <dbReference type="NCBI Taxonomy" id="438768"/>
    <lineage>
        <taxon>Eukaryota</taxon>
        <taxon>Fungi</taxon>
        <taxon>Dikarya</taxon>
        <taxon>Ascomycota</taxon>
        <taxon>Pezizomycotina</taxon>
        <taxon>Sordariomycetes</taxon>
        <taxon>Sordariomycetidae</taxon>
        <taxon>Sordariales</taxon>
        <taxon>Schizotheciaceae</taxon>
        <taxon>Echria</taxon>
    </lineage>
</organism>